<evidence type="ECO:0000313" key="7">
    <source>
        <dbReference type="EMBL" id="RUS55618.1"/>
    </source>
</evidence>
<keyword evidence="5" id="KW-0777">Teichoic acid biosynthesis</keyword>
<keyword evidence="8" id="KW-1185">Reference proteome</keyword>
<dbReference type="InterPro" id="IPR043148">
    <property type="entry name" value="TagF_C"/>
</dbReference>
<organism evidence="7 8">
    <name type="scientific">Candidatus Kurthia intestinigallinarum</name>
    <dbReference type="NCBI Taxonomy" id="1562256"/>
    <lineage>
        <taxon>Bacteria</taxon>
        <taxon>Bacillati</taxon>
        <taxon>Bacillota</taxon>
        <taxon>Bacilli</taxon>
        <taxon>Bacillales</taxon>
        <taxon>Caryophanaceae</taxon>
        <taxon>Kurthia</taxon>
    </lineage>
</organism>
<dbReference type="PANTHER" id="PTHR37316:SF1">
    <property type="entry name" value="TEICHOIC ACID GLYCEROL-PHOSPHATE PRIMASE"/>
    <property type="match status" value="1"/>
</dbReference>
<evidence type="ECO:0000256" key="3">
    <source>
        <dbReference type="ARBA" id="ARBA00022475"/>
    </source>
</evidence>
<comment type="caution">
    <text evidence="7">The sequence shown here is derived from an EMBL/GenBank/DDBJ whole genome shotgun (WGS) entry which is preliminary data.</text>
</comment>
<keyword evidence="6" id="KW-0472">Membrane</keyword>
<evidence type="ECO:0000256" key="1">
    <source>
        <dbReference type="ARBA" id="ARBA00004202"/>
    </source>
</evidence>
<dbReference type="Proteomes" id="UP000288623">
    <property type="component" value="Unassembled WGS sequence"/>
</dbReference>
<evidence type="ECO:0000256" key="4">
    <source>
        <dbReference type="ARBA" id="ARBA00022679"/>
    </source>
</evidence>
<proteinExistence type="inferred from homology"/>
<dbReference type="Gene3D" id="3.40.50.11820">
    <property type="match status" value="1"/>
</dbReference>
<evidence type="ECO:0000256" key="5">
    <source>
        <dbReference type="ARBA" id="ARBA00022944"/>
    </source>
</evidence>
<sequence length="383" mass="44137">MRKEWIITLFLIVNKIFFNTFKLSKKTNNIVFLCDFGDNAEYVTKELGRRGYQDVVVLKTGKCKTSFKDAGVGEIVSFKPTKPFEYLRGLKRLATARTVLIDNYAAILSVCHFNDEVEVIQLWHAAGAVKKFGMADPSLTYRTPRAIKRIAKVYEEMDKIVVGSPFMAQIFARAFQKESNAFLHTGIPRTDFFFDEKAKNETMDKVYDTYPELRGKKVVLYAPTFRDNELSQQQIPLDFVKIASQLGDDYRLVIKLHPAVVHDLNAFRHPYIINVANKLSVNDLLLVTDYLVSDYSSIPYEFALLGKPQIFYPYDLEQYQMSRGFWDSYDQVVPGPVVDSDEELVHTLMHMDFDLPQVEQFAAKWNCYSDGHTAQKLVDYLLK</sequence>
<evidence type="ECO:0000256" key="2">
    <source>
        <dbReference type="ARBA" id="ARBA00010488"/>
    </source>
</evidence>
<evidence type="ECO:0000313" key="8">
    <source>
        <dbReference type="Proteomes" id="UP000288623"/>
    </source>
</evidence>
<dbReference type="GO" id="GO:0019350">
    <property type="term" value="P:teichoic acid biosynthetic process"/>
    <property type="evidence" value="ECO:0007669"/>
    <property type="project" value="UniProtKB-KW"/>
</dbReference>
<accession>A0A433RU04</accession>
<evidence type="ECO:0000256" key="6">
    <source>
        <dbReference type="ARBA" id="ARBA00023136"/>
    </source>
</evidence>
<gene>
    <name evidence="7" type="ORF">QI30_11920</name>
</gene>
<name>A0A433RU04_9BACL</name>
<dbReference type="GO" id="GO:0047355">
    <property type="term" value="F:CDP-glycerol glycerophosphotransferase activity"/>
    <property type="evidence" value="ECO:0007669"/>
    <property type="project" value="InterPro"/>
</dbReference>
<reference evidence="7 8" key="1">
    <citation type="submission" date="2014-11" db="EMBL/GenBank/DDBJ databases">
        <title>Genome sequence and analysis of novel Kurthia sp.</title>
        <authorList>
            <person name="Lawson J.N."/>
            <person name="Gonzalez J.E."/>
            <person name="Rinauldi L."/>
            <person name="Xuan Z."/>
            <person name="Firman A."/>
            <person name="Shaddox L."/>
            <person name="Trudeau A."/>
            <person name="Shah S."/>
            <person name="Reiman D."/>
        </authorList>
    </citation>
    <scope>NUCLEOTIDE SEQUENCE [LARGE SCALE GENOMIC DNA]</scope>
    <source>
        <strain evidence="7 8">3B1D</strain>
    </source>
</reference>
<dbReference type="Pfam" id="PF04464">
    <property type="entry name" value="Glyphos_transf"/>
    <property type="match status" value="1"/>
</dbReference>
<dbReference type="InterPro" id="IPR043149">
    <property type="entry name" value="TagF_N"/>
</dbReference>
<comment type="subcellular location">
    <subcellularLocation>
        <location evidence="1">Cell membrane</location>
        <topology evidence="1">Peripheral membrane protein</topology>
    </subcellularLocation>
</comment>
<dbReference type="EMBL" id="JTFC01000031">
    <property type="protein sequence ID" value="RUS55618.1"/>
    <property type="molecule type" value="Genomic_DNA"/>
</dbReference>
<dbReference type="SUPFAM" id="SSF53756">
    <property type="entry name" value="UDP-Glycosyltransferase/glycogen phosphorylase"/>
    <property type="match status" value="1"/>
</dbReference>
<dbReference type="OrthoDB" id="9811865at2"/>
<dbReference type="InterPro" id="IPR051612">
    <property type="entry name" value="Teichoic_Acid_Biosynth"/>
</dbReference>
<keyword evidence="3" id="KW-1003">Cell membrane</keyword>
<dbReference type="PANTHER" id="PTHR37316">
    <property type="entry name" value="TEICHOIC ACID GLYCEROL-PHOSPHATE PRIMASE"/>
    <property type="match status" value="1"/>
</dbReference>
<dbReference type="RefSeq" id="WP_020189134.1">
    <property type="nucleotide sequence ID" value="NZ_JTFC01000031.1"/>
</dbReference>
<protein>
    <submittedName>
        <fullName evidence="7">CDP-glycerol:glycerophosphate glycerophosphotransferase</fullName>
    </submittedName>
</protein>
<dbReference type="InterPro" id="IPR007554">
    <property type="entry name" value="Glycerophosphate_synth"/>
</dbReference>
<dbReference type="AlphaFoldDB" id="A0A433RU04"/>
<comment type="similarity">
    <text evidence="2">Belongs to the CDP-glycerol glycerophosphotransferase family.</text>
</comment>
<keyword evidence="4 7" id="KW-0808">Transferase</keyword>
<dbReference type="GO" id="GO:0005886">
    <property type="term" value="C:plasma membrane"/>
    <property type="evidence" value="ECO:0007669"/>
    <property type="project" value="UniProtKB-SubCell"/>
</dbReference>
<dbReference type="Gene3D" id="3.40.50.12580">
    <property type="match status" value="1"/>
</dbReference>